<dbReference type="GO" id="GO:0005886">
    <property type="term" value="C:plasma membrane"/>
    <property type="evidence" value="ECO:0007669"/>
    <property type="project" value="TreeGrafter"/>
</dbReference>
<accession>A0A9Q0ZB43</accession>
<keyword evidence="9" id="KW-1185">Reference proteome</keyword>
<evidence type="ECO:0000313" key="8">
    <source>
        <dbReference type="EMBL" id="KAJ6727995.1"/>
    </source>
</evidence>
<keyword evidence="7" id="KW-1133">Transmembrane helix</keyword>
<protein>
    <submittedName>
        <fullName evidence="8">RECEPTOR-LIKE SERINE/THREONINE-PROTEIN KINASE SD1-8</fullName>
    </submittedName>
</protein>
<evidence type="ECO:0000256" key="1">
    <source>
        <dbReference type="ARBA" id="ARBA00022527"/>
    </source>
</evidence>
<dbReference type="GO" id="GO:0004674">
    <property type="term" value="F:protein serine/threonine kinase activity"/>
    <property type="evidence" value="ECO:0007669"/>
    <property type="project" value="UniProtKB-KW"/>
</dbReference>
<dbReference type="PANTHER" id="PTHR27002">
    <property type="entry name" value="RECEPTOR-LIKE SERINE/THREONINE-PROTEIN KINASE SD1-8"/>
    <property type="match status" value="1"/>
</dbReference>
<reference evidence="8" key="2">
    <citation type="journal article" date="2023" name="Int. J. Mol. Sci.">
        <title>De Novo Assembly and Annotation of 11 Diverse Shrub Willow (Salix) Genomes Reveals Novel Gene Organization in Sex-Linked Regions.</title>
        <authorList>
            <person name="Hyden B."/>
            <person name="Feng K."/>
            <person name="Yates T.B."/>
            <person name="Jawdy S."/>
            <person name="Cereghino C."/>
            <person name="Smart L.B."/>
            <person name="Muchero W."/>
        </authorList>
    </citation>
    <scope>NUCLEOTIDE SEQUENCE</scope>
    <source>
        <tissue evidence="8">Shoot tip</tissue>
    </source>
</reference>
<dbReference type="Proteomes" id="UP001151752">
    <property type="component" value="Chromosome 11"/>
</dbReference>
<dbReference type="GO" id="GO:0005524">
    <property type="term" value="F:ATP binding"/>
    <property type="evidence" value="ECO:0007669"/>
    <property type="project" value="UniProtKB-KW"/>
</dbReference>
<dbReference type="EMBL" id="JAPFFM010000012">
    <property type="protein sequence ID" value="KAJ6727995.1"/>
    <property type="molecule type" value="Genomic_DNA"/>
</dbReference>
<keyword evidence="7" id="KW-0812">Transmembrane</keyword>
<keyword evidence="5" id="KW-0067">ATP-binding</keyword>
<evidence type="ECO:0000256" key="7">
    <source>
        <dbReference type="SAM" id="Phobius"/>
    </source>
</evidence>
<evidence type="ECO:0000256" key="6">
    <source>
        <dbReference type="SAM" id="MobiDB-lite"/>
    </source>
</evidence>
<comment type="caution">
    <text evidence="8">The sequence shown here is derived from an EMBL/GenBank/DDBJ whole genome shotgun (WGS) entry which is preliminary data.</text>
</comment>
<evidence type="ECO:0000256" key="3">
    <source>
        <dbReference type="ARBA" id="ARBA00022741"/>
    </source>
</evidence>
<keyword evidence="7" id="KW-0472">Membrane</keyword>
<name>A0A9Q0ZB43_9ROSI</name>
<reference evidence="8" key="1">
    <citation type="submission" date="2022-11" db="EMBL/GenBank/DDBJ databases">
        <authorList>
            <person name="Hyden B.L."/>
            <person name="Feng K."/>
            <person name="Yates T."/>
            <person name="Jawdy S."/>
            <person name="Smart L.B."/>
            <person name="Muchero W."/>
        </authorList>
    </citation>
    <scope>NUCLEOTIDE SEQUENCE</scope>
    <source>
        <tissue evidence="8">Shoot tip</tissue>
    </source>
</reference>
<keyword evidence="8" id="KW-0675">Receptor</keyword>
<dbReference type="SUPFAM" id="SSF56112">
    <property type="entry name" value="Protein kinase-like (PK-like)"/>
    <property type="match status" value="1"/>
</dbReference>
<organism evidence="8 9">
    <name type="scientific">Salix koriyanagi</name>
    <dbReference type="NCBI Taxonomy" id="2511006"/>
    <lineage>
        <taxon>Eukaryota</taxon>
        <taxon>Viridiplantae</taxon>
        <taxon>Streptophyta</taxon>
        <taxon>Embryophyta</taxon>
        <taxon>Tracheophyta</taxon>
        <taxon>Spermatophyta</taxon>
        <taxon>Magnoliopsida</taxon>
        <taxon>eudicotyledons</taxon>
        <taxon>Gunneridae</taxon>
        <taxon>Pentapetalae</taxon>
        <taxon>rosids</taxon>
        <taxon>fabids</taxon>
        <taxon>Malpighiales</taxon>
        <taxon>Salicaceae</taxon>
        <taxon>Saliceae</taxon>
        <taxon>Salix</taxon>
    </lineage>
</organism>
<keyword evidence="3" id="KW-0547">Nucleotide-binding</keyword>
<keyword evidence="1" id="KW-0723">Serine/threonine-protein kinase</keyword>
<evidence type="ECO:0000313" key="9">
    <source>
        <dbReference type="Proteomes" id="UP001151752"/>
    </source>
</evidence>
<feature type="transmembrane region" description="Helical" evidence="7">
    <location>
        <begin position="47"/>
        <end position="69"/>
    </location>
</feature>
<dbReference type="InterPro" id="IPR011009">
    <property type="entry name" value="Kinase-like_dom_sf"/>
</dbReference>
<evidence type="ECO:0000256" key="4">
    <source>
        <dbReference type="ARBA" id="ARBA00022777"/>
    </source>
</evidence>
<dbReference type="PANTHER" id="PTHR27002:SF1078">
    <property type="entry name" value="RECEPTOR-LIKE SERINE_THREONINE-PROTEIN KINASE"/>
    <property type="match status" value="1"/>
</dbReference>
<dbReference type="Gene3D" id="3.30.200.20">
    <property type="entry name" value="Phosphorylase Kinase, domain 1"/>
    <property type="match status" value="1"/>
</dbReference>
<sequence length="157" mass="17478">MANALKCNRLEIYGNLSDCKYSLPDTLLSPCFVENNTLEGSPQKKKVAIIVSVVLSALLLLGLGLFLFLQKKKKKHNRHHTLGRTKKKENNTEEQWSMNSHDESLDLPHFDLAAIANATSNFSFNNLLGEGGFGPVYKVKHNSMILCSAFLRVGDDT</sequence>
<evidence type="ECO:0000256" key="2">
    <source>
        <dbReference type="ARBA" id="ARBA00022679"/>
    </source>
</evidence>
<feature type="region of interest" description="Disordered" evidence="6">
    <location>
        <begin position="78"/>
        <end position="98"/>
    </location>
</feature>
<feature type="compositionally biased region" description="Basic residues" evidence="6">
    <location>
        <begin position="78"/>
        <end position="87"/>
    </location>
</feature>
<dbReference type="AlphaFoldDB" id="A0A9Q0ZB43"/>
<gene>
    <name evidence="8" type="ORF">OIU74_006110</name>
</gene>
<keyword evidence="2" id="KW-0808">Transferase</keyword>
<keyword evidence="4 8" id="KW-0418">Kinase</keyword>
<evidence type="ECO:0000256" key="5">
    <source>
        <dbReference type="ARBA" id="ARBA00022840"/>
    </source>
</evidence>
<proteinExistence type="predicted"/>